<evidence type="ECO:0000313" key="3">
    <source>
        <dbReference type="EMBL" id="WOO77983.1"/>
    </source>
</evidence>
<dbReference type="EMBL" id="CP086714">
    <property type="protein sequence ID" value="WOO77983.1"/>
    <property type="molecule type" value="Genomic_DNA"/>
</dbReference>
<evidence type="ECO:0000313" key="4">
    <source>
        <dbReference type="Proteomes" id="UP000827549"/>
    </source>
</evidence>
<feature type="region of interest" description="Disordered" evidence="1">
    <location>
        <begin position="93"/>
        <end position="177"/>
    </location>
</feature>
<keyword evidence="2" id="KW-1133">Transmembrane helix</keyword>
<name>A0AAF1BND8_9TREE</name>
<dbReference type="Proteomes" id="UP000827549">
    <property type="component" value="Chromosome 1"/>
</dbReference>
<keyword evidence="2" id="KW-0812">Transmembrane</keyword>
<sequence length="376" mass="40436">MPFRRRSSHHHNRLSVDLSALHLGHGHRHKPSDGGASPTNSTMTVGTQATGPPSGVATSPPSRGRSPDPKHKSHHSLSHLASLFATSKEHLPHLRGTPQTESDVRHMLPDTFSTSDSGESRKLGSDDPHGGAKRWSRMSTHSEISSRGSSSRVRFDAESTAGTDKVAAGDKAKPAEEATAKVPPYVIPLVAIILVLLPGNPIFHHLLTATAASATLGLAPELPSTFEHDFYAIQRSFRSVVECLAFVFALWQVQRAVGPATSDRPYAVPVLWAHGLVDTLVWFFIGVGGLKAIGVLVTLLHLVASFTGVMTHWALVHVSNLVYVVAFIAAWISWMREPLGVAYKGGSPRFFIHCVLAGLGSVCVVKYLLVPWAAAQ</sequence>
<keyword evidence="2" id="KW-0472">Membrane</keyword>
<keyword evidence="4" id="KW-1185">Reference proteome</keyword>
<accession>A0AAF1BND8</accession>
<feature type="compositionally biased region" description="Basic and acidic residues" evidence="1">
    <location>
        <begin position="167"/>
        <end position="177"/>
    </location>
</feature>
<dbReference type="AlphaFoldDB" id="A0AAF1BND8"/>
<feature type="compositionally biased region" description="Basic and acidic residues" evidence="1">
    <location>
        <begin position="118"/>
        <end position="130"/>
    </location>
</feature>
<feature type="transmembrane region" description="Helical" evidence="2">
    <location>
        <begin position="185"/>
        <end position="203"/>
    </location>
</feature>
<protein>
    <submittedName>
        <fullName evidence="3">Uncharacterized protein</fullName>
    </submittedName>
</protein>
<evidence type="ECO:0000256" key="2">
    <source>
        <dbReference type="SAM" id="Phobius"/>
    </source>
</evidence>
<feature type="compositionally biased region" description="Low complexity" evidence="1">
    <location>
        <begin position="139"/>
        <end position="152"/>
    </location>
</feature>
<feature type="transmembrane region" description="Helical" evidence="2">
    <location>
        <begin position="350"/>
        <end position="369"/>
    </location>
</feature>
<reference evidence="3" key="1">
    <citation type="submission" date="2023-10" db="EMBL/GenBank/DDBJ databases">
        <authorList>
            <person name="Noh H."/>
        </authorList>
    </citation>
    <scope>NUCLEOTIDE SEQUENCE</scope>
    <source>
        <strain evidence="3">DUCC4014</strain>
    </source>
</reference>
<evidence type="ECO:0000256" key="1">
    <source>
        <dbReference type="SAM" id="MobiDB-lite"/>
    </source>
</evidence>
<dbReference type="GeneID" id="87804790"/>
<dbReference type="RefSeq" id="XP_062624015.1">
    <property type="nucleotide sequence ID" value="XM_062768031.1"/>
</dbReference>
<proteinExistence type="predicted"/>
<feature type="region of interest" description="Disordered" evidence="1">
    <location>
        <begin position="24"/>
        <end position="77"/>
    </location>
</feature>
<feature type="compositionally biased region" description="Polar residues" evidence="1">
    <location>
        <begin position="37"/>
        <end position="61"/>
    </location>
</feature>
<organism evidence="3 4">
    <name type="scientific">Vanrija pseudolonga</name>
    <dbReference type="NCBI Taxonomy" id="143232"/>
    <lineage>
        <taxon>Eukaryota</taxon>
        <taxon>Fungi</taxon>
        <taxon>Dikarya</taxon>
        <taxon>Basidiomycota</taxon>
        <taxon>Agaricomycotina</taxon>
        <taxon>Tremellomycetes</taxon>
        <taxon>Trichosporonales</taxon>
        <taxon>Trichosporonaceae</taxon>
        <taxon>Vanrija</taxon>
    </lineage>
</organism>
<feature type="transmembrane region" description="Helical" evidence="2">
    <location>
        <begin position="280"/>
        <end position="302"/>
    </location>
</feature>
<gene>
    <name evidence="3" type="ORF">LOC62_01G001535</name>
</gene>
<feature type="transmembrane region" description="Helical" evidence="2">
    <location>
        <begin position="314"/>
        <end position="334"/>
    </location>
</feature>